<comment type="caution">
    <text evidence="2">The sequence shown here is derived from an EMBL/GenBank/DDBJ whole genome shotgun (WGS) entry which is preliminary data.</text>
</comment>
<name>A0A1F5TND2_9BACT</name>
<dbReference type="EMBL" id="MFGO01000031">
    <property type="protein sequence ID" value="OGF40299.1"/>
    <property type="molecule type" value="Genomic_DNA"/>
</dbReference>
<dbReference type="Proteomes" id="UP000177579">
    <property type="component" value="Unassembled WGS sequence"/>
</dbReference>
<keyword evidence="1" id="KW-0472">Membrane</keyword>
<gene>
    <name evidence="2" type="ORF">A2531_00400</name>
</gene>
<accession>A0A1F5TND2</accession>
<keyword evidence="1" id="KW-1133">Transmembrane helix</keyword>
<dbReference type="AlphaFoldDB" id="A0A1F5TND2"/>
<proteinExistence type="predicted"/>
<protein>
    <submittedName>
        <fullName evidence="2">Uncharacterized protein</fullName>
    </submittedName>
</protein>
<reference evidence="2 3" key="1">
    <citation type="journal article" date="2016" name="Nat. Commun.">
        <title>Thousands of microbial genomes shed light on interconnected biogeochemical processes in an aquifer system.</title>
        <authorList>
            <person name="Anantharaman K."/>
            <person name="Brown C.T."/>
            <person name="Hug L.A."/>
            <person name="Sharon I."/>
            <person name="Castelle C.J."/>
            <person name="Probst A.J."/>
            <person name="Thomas B.C."/>
            <person name="Singh A."/>
            <person name="Wilkins M.J."/>
            <person name="Karaoz U."/>
            <person name="Brodie E.L."/>
            <person name="Williams K.H."/>
            <person name="Hubbard S.S."/>
            <person name="Banfield J.F."/>
        </authorList>
    </citation>
    <scope>NUCLEOTIDE SEQUENCE [LARGE SCALE GENOMIC DNA]</scope>
</reference>
<evidence type="ECO:0000313" key="2">
    <source>
        <dbReference type="EMBL" id="OGF40299.1"/>
    </source>
</evidence>
<organism evidence="2 3">
    <name type="scientific">Candidatus Falkowbacteria bacterium RIFOXYD2_FULL_34_120</name>
    <dbReference type="NCBI Taxonomy" id="1798007"/>
    <lineage>
        <taxon>Bacteria</taxon>
        <taxon>Candidatus Falkowiibacteriota</taxon>
    </lineage>
</organism>
<keyword evidence="1" id="KW-0812">Transmembrane</keyword>
<evidence type="ECO:0000256" key="1">
    <source>
        <dbReference type="SAM" id="Phobius"/>
    </source>
</evidence>
<evidence type="ECO:0000313" key="3">
    <source>
        <dbReference type="Proteomes" id="UP000177579"/>
    </source>
</evidence>
<sequence length="84" mass="10003">MNWGILFKILVLIKLKHYMEEDIKNRLDNQDKILEKIYKSTEKTRKYFLWTLIVTLIMFFIPLIGLLFILPGFISIYTSTLGGF</sequence>
<feature type="transmembrane region" description="Helical" evidence="1">
    <location>
        <begin position="47"/>
        <end position="74"/>
    </location>
</feature>